<dbReference type="GO" id="GO:0008168">
    <property type="term" value="F:methyltransferase activity"/>
    <property type="evidence" value="ECO:0007669"/>
    <property type="project" value="UniProtKB-KW"/>
</dbReference>
<dbReference type="PANTHER" id="PTHR43861">
    <property type="entry name" value="TRANS-ACONITATE 2-METHYLTRANSFERASE-RELATED"/>
    <property type="match status" value="1"/>
</dbReference>
<accession>A0A1H6WP27</accession>
<sequence length="307" mass="35184">MDAYKCLICFSAMQGPVYQVSEMMFGSGERFAYTQCPECGTIQQLSPPTNMGSYYPAAYYSFTGLSRSTVPVRWMKKIRLVLYRASGLSLFRPVYENWLHHLAARESDQIADIGCGNGQLLYEMHASGYKHLSGFDPFLAEPLRVASGLELFKLELHQILGTFQVIMLHHAFEHMRDPDASFAKLASLLQPGGRLLIRVPVSDGEAWSIFREHWVQLDAPRHYFIPSVTGMERLARRYGLELFRTEFDSTSFQFWGSQRYRDGASLSDRNPSKIPSAEQMRDYEQRAKLLNQTQKGDQAAFYFRKPI</sequence>
<dbReference type="Proteomes" id="UP000199403">
    <property type="component" value="Unassembled WGS sequence"/>
</dbReference>
<protein>
    <submittedName>
        <fullName evidence="1">Methyltransferase domain-containing protein</fullName>
    </submittedName>
</protein>
<dbReference type="EMBL" id="FNZH01000002">
    <property type="protein sequence ID" value="SEJ18638.1"/>
    <property type="molecule type" value="Genomic_DNA"/>
</dbReference>
<keyword evidence="1" id="KW-0489">Methyltransferase</keyword>
<dbReference type="InterPro" id="IPR029063">
    <property type="entry name" value="SAM-dependent_MTases_sf"/>
</dbReference>
<dbReference type="Gene3D" id="3.40.50.150">
    <property type="entry name" value="Vaccinia Virus protein VP39"/>
    <property type="match status" value="1"/>
</dbReference>
<dbReference type="STRING" id="1416801.SAMN05192553_102821"/>
<evidence type="ECO:0000313" key="1">
    <source>
        <dbReference type="EMBL" id="SEJ18638.1"/>
    </source>
</evidence>
<dbReference type="CDD" id="cd02440">
    <property type="entry name" value="AdoMet_MTases"/>
    <property type="match status" value="1"/>
</dbReference>
<dbReference type="RefSeq" id="WP_092172306.1">
    <property type="nucleotide sequence ID" value="NZ_FNZH01000002.1"/>
</dbReference>
<proteinExistence type="predicted"/>
<dbReference type="GO" id="GO:0032259">
    <property type="term" value="P:methylation"/>
    <property type="evidence" value="ECO:0007669"/>
    <property type="project" value="UniProtKB-KW"/>
</dbReference>
<gene>
    <name evidence="1" type="ORF">SAMN05192553_102821</name>
</gene>
<reference evidence="2" key="1">
    <citation type="submission" date="2016-10" db="EMBL/GenBank/DDBJ databases">
        <authorList>
            <person name="Varghese N."/>
            <person name="Submissions S."/>
        </authorList>
    </citation>
    <scope>NUCLEOTIDE SEQUENCE [LARGE SCALE GENOMIC DNA]</scope>
    <source>
        <strain evidence="2">IBRC-M 10761</strain>
    </source>
</reference>
<keyword evidence="1" id="KW-0808">Transferase</keyword>
<name>A0A1H6WP27_9BACT</name>
<organism evidence="1 2">
    <name type="scientific">Cyclobacterium xiamenense</name>
    <dbReference type="NCBI Taxonomy" id="1297121"/>
    <lineage>
        <taxon>Bacteria</taxon>
        <taxon>Pseudomonadati</taxon>
        <taxon>Bacteroidota</taxon>
        <taxon>Cytophagia</taxon>
        <taxon>Cytophagales</taxon>
        <taxon>Cyclobacteriaceae</taxon>
        <taxon>Cyclobacterium</taxon>
    </lineage>
</organism>
<dbReference type="Pfam" id="PF13489">
    <property type="entry name" value="Methyltransf_23"/>
    <property type="match status" value="1"/>
</dbReference>
<dbReference type="SUPFAM" id="SSF53335">
    <property type="entry name" value="S-adenosyl-L-methionine-dependent methyltransferases"/>
    <property type="match status" value="1"/>
</dbReference>
<dbReference type="OrthoDB" id="9791837at2"/>
<keyword evidence="2" id="KW-1185">Reference proteome</keyword>
<evidence type="ECO:0000313" key="2">
    <source>
        <dbReference type="Proteomes" id="UP000199403"/>
    </source>
</evidence>
<dbReference type="AlphaFoldDB" id="A0A1H6WP27"/>